<dbReference type="Proteomes" id="UP000606974">
    <property type="component" value="Unassembled WGS sequence"/>
</dbReference>
<organism evidence="1 2">
    <name type="scientific">Endocarpon pusillum</name>
    <dbReference type="NCBI Taxonomy" id="364733"/>
    <lineage>
        <taxon>Eukaryota</taxon>
        <taxon>Fungi</taxon>
        <taxon>Dikarya</taxon>
        <taxon>Ascomycota</taxon>
        <taxon>Pezizomycotina</taxon>
        <taxon>Eurotiomycetes</taxon>
        <taxon>Chaetothyriomycetidae</taxon>
        <taxon>Verrucariales</taxon>
        <taxon>Verrucariaceae</taxon>
        <taxon>Endocarpon</taxon>
    </lineage>
</organism>
<protein>
    <submittedName>
        <fullName evidence="1">Uncharacterized protein</fullName>
    </submittedName>
</protein>
<comment type="caution">
    <text evidence="1">The sequence shown here is derived from an EMBL/GenBank/DDBJ whole genome shotgun (WGS) entry which is preliminary data.</text>
</comment>
<accession>A0A8H7E128</accession>
<evidence type="ECO:0000313" key="2">
    <source>
        <dbReference type="Proteomes" id="UP000606974"/>
    </source>
</evidence>
<reference evidence="1" key="1">
    <citation type="submission" date="2020-02" db="EMBL/GenBank/DDBJ databases">
        <authorList>
            <person name="Palmer J.M."/>
        </authorList>
    </citation>
    <scope>NUCLEOTIDE SEQUENCE</scope>
    <source>
        <strain evidence="1">EPUS1.4</strain>
        <tissue evidence="1">Thallus</tissue>
    </source>
</reference>
<sequence length="100" mass="11339">MSVRSSIWKKALLMHSLSTRELEGEELNGSSRCTAQATDPPYLADFYYVISLGNRLSRILTLCKLCNFLKRTCPNPGKDKYKLLAICTSESYLFENPKKA</sequence>
<name>A0A8H7E128_9EURO</name>
<dbReference type="EMBL" id="JAACFV010000240">
    <property type="protein sequence ID" value="KAF7502541.1"/>
    <property type="molecule type" value="Genomic_DNA"/>
</dbReference>
<evidence type="ECO:0000313" key="1">
    <source>
        <dbReference type="EMBL" id="KAF7502541.1"/>
    </source>
</evidence>
<proteinExistence type="predicted"/>
<gene>
    <name evidence="1" type="ORF">GJ744_005604</name>
</gene>
<dbReference type="AlphaFoldDB" id="A0A8H7E128"/>
<keyword evidence="2" id="KW-1185">Reference proteome</keyword>
<dbReference type="OrthoDB" id="5428863at2759"/>